<protein>
    <submittedName>
        <fullName evidence="1">Uncharacterized protein</fullName>
    </submittedName>
</protein>
<comment type="caution">
    <text evidence="1">The sequence shown here is derived from an EMBL/GenBank/DDBJ whole genome shotgun (WGS) entry which is preliminary data.</text>
</comment>
<sequence>MEEVFSKKLLYALTKPTVELPDMDFGDSAMMKAVRFYLKGEKEDAADVLYTLPKKIARFGLCLRLCT</sequence>
<keyword evidence="2" id="KW-1185">Reference proteome</keyword>
<accession>A0A9P6EYL4</accession>
<evidence type="ECO:0000313" key="1">
    <source>
        <dbReference type="EMBL" id="KAF9537882.1"/>
    </source>
</evidence>
<gene>
    <name evidence="1" type="ORF">EC957_007547</name>
</gene>
<organism evidence="1 2">
    <name type="scientific">Mortierella hygrophila</name>
    <dbReference type="NCBI Taxonomy" id="979708"/>
    <lineage>
        <taxon>Eukaryota</taxon>
        <taxon>Fungi</taxon>
        <taxon>Fungi incertae sedis</taxon>
        <taxon>Mucoromycota</taxon>
        <taxon>Mortierellomycotina</taxon>
        <taxon>Mortierellomycetes</taxon>
        <taxon>Mortierellales</taxon>
        <taxon>Mortierellaceae</taxon>
        <taxon>Mortierella</taxon>
    </lineage>
</organism>
<proteinExistence type="predicted"/>
<reference evidence="1" key="1">
    <citation type="journal article" date="2020" name="Fungal Divers.">
        <title>Resolving the Mortierellaceae phylogeny through synthesis of multi-gene phylogenetics and phylogenomics.</title>
        <authorList>
            <person name="Vandepol N."/>
            <person name="Liber J."/>
            <person name="Desiro A."/>
            <person name="Na H."/>
            <person name="Kennedy M."/>
            <person name="Barry K."/>
            <person name="Grigoriev I.V."/>
            <person name="Miller A.N."/>
            <person name="O'Donnell K."/>
            <person name="Stajich J.E."/>
            <person name="Bonito G."/>
        </authorList>
    </citation>
    <scope>NUCLEOTIDE SEQUENCE</scope>
    <source>
        <strain evidence="1">NRRL 2591</strain>
    </source>
</reference>
<dbReference type="AlphaFoldDB" id="A0A9P6EYL4"/>
<dbReference type="Proteomes" id="UP000723463">
    <property type="component" value="Unassembled WGS sequence"/>
</dbReference>
<evidence type="ECO:0000313" key="2">
    <source>
        <dbReference type="Proteomes" id="UP000723463"/>
    </source>
</evidence>
<name>A0A9P6EYL4_9FUNG</name>
<dbReference type="EMBL" id="JAAAXW010000354">
    <property type="protein sequence ID" value="KAF9537882.1"/>
    <property type="molecule type" value="Genomic_DNA"/>
</dbReference>